<reference evidence="1 2" key="1">
    <citation type="journal article" date="2018" name="Int J Genomics">
        <title>Comparative Genomics Analysis of Plasmid pPV989-94 from a Clinical Isolate of Pantoea vagans PV989.</title>
        <authorList>
            <person name="Xu L."/>
            <person name="Yin M."/>
            <person name="Zhu T."/>
            <person name="Lu J."/>
            <person name="Bao Q."/>
        </authorList>
    </citation>
    <scope>NUCLEOTIDE SEQUENCE [LARGE SCALE GENOMIC DNA]</scope>
    <source>
        <strain evidence="1 2">PV989</strain>
    </source>
</reference>
<name>A0AAN1NVT0_9GAMM</name>
<organism evidence="1 2">
    <name type="scientific">Pantoea vagans</name>
    <dbReference type="NCBI Taxonomy" id="470934"/>
    <lineage>
        <taxon>Bacteria</taxon>
        <taxon>Pseudomonadati</taxon>
        <taxon>Pseudomonadota</taxon>
        <taxon>Gammaproteobacteria</taxon>
        <taxon>Enterobacterales</taxon>
        <taxon>Erwiniaceae</taxon>
        <taxon>Pantoea</taxon>
    </lineage>
</organism>
<accession>A0AAN1NVT0</accession>
<evidence type="ECO:0000313" key="2">
    <source>
        <dbReference type="Proteomes" id="UP000241538"/>
    </source>
</evidence>
<proteinExistence type="predicted"/>
<dbReference type="AlphaFoldDB" id="A0AAN1NVT0"/>
<dbReference type="EMBL" id="CP028351">
    <property type="protein sequence ID" value="AVV39941.1"/>
    <property type="molecule type" value="Genomic_DNA"/>
</dbReference>
<keyword evidence="1" id="KW-0614">Plasmid</keyword>
<sequence length="77" mass="8868">MSQDDEIWHAFREATRQDDAGQFTVSTRDFVAELQQRNAPHTLRAANTWIEMHITTFSDISVEPGECRLFQMPAARS</sequence>
<dbReference type="Proteomes" id="UP000241538">
    <property type="component" value="Plasmid pPV989-167"/>
</dbReference>
<dbReference type="GeneID" id="58740538"/>
<gene>
    <name evidence="1" type="ORF">C9381_22180</name>
</gene>
<dbReference type="RefSeq" id="WP_095708319.1">
    <property type="nucleotide sequence ID" value="NZ_CP028351.1"/>
</dbReference>
<evidence type="ECO:0000313" key="1">
    <source>
        <dbReference type="EMBL" id="AVV39941.1"/>
    </source>
</evidence>
<protein>
    <submittedName>
        <fullName evidence="1">DNA polymerase V subunit</fullName>
    </submittedName>
</protein>
<geneLocation type="plasmid" evidence="2">
    <name>ppv989-167</name>
</geneLocation>